<sequence length="525" mass="60378">MYLANNQLTTVHEVLFKGLSQLRKLIIANNSIKSIHKKAFTNMTALQQLDLSDNRLEQLDPYQFSNLLQLKYINLSNNQLTTLNESVFEHNTALEQIILSHNNLSDVGNLILNATNIISINVSNNNLTYFPTLISKERLPCSEDLFLKLVCINGSSNQILSLSLQCLSGIIFLDFSDNMLTQLPSMHKLPMLRELKLRHNKIKHVDVTYVELRALTILDLGDNLIESVSPNIFPGSLKNLYLDHNNLKIFNVIDLSYLLSLTLRDNPLECSCENEDVFTWIRTQHTTSIDNITCTSTSSGTIMAAASFYPYHCDLFKRLKIIIPLASVSVILLIVCLIMFKFRYEIQVIAFYKWGIRLNLNFGKGRHNKNETSYTYDAFVCFAEEDTRFVEETLRPLLEPQFSLCLYYRDFQVGDDIADAILKGIKESAVTIILLTDSFLKSRWGRFEFRQAHHHMMFSSHQKLVIIILEKSVLSQKLDLTLKSILYTKKYLQSWDNLFKEKLLHLVDSVSEHSETREDDALLIS</sequence>
<evidence type="ECO:0000256" key="7">
    <source>
        <dbReference type="ARBA" id="ARBA00022989"/>
    </source>
</evidence>
<dbReference type="InterPro" id="IPR001611">
    <property type="entry name" value="Leu-rich_rpt"/>
</dbReference>
<keyword evidence="10" id="KW-0325">Glycoprotein</keyword>
<comment type="caution">
    <text evidence="13">The sequence shown here is derived from an EMBL/GenBank/DDBJ whole genome shotgun (WGS) entry which is preliminary data.</text>
</comment>
<evidence type="ECO:0000256" key="4">
    <source>
        <dbReference type="ARBA" id="ARBA00022692"/>
    </source>
</evidence>
<evidence type="ECO:0000256" key="2">
    <source>
        <dbReference type="ARBA" id="ARBA00009634"/>
    </source>
</evidence>
<dbReference type="PRINTS" id="PR01537">
    <property type="entry name" value="INTRLKN1R1F"/>
</dbReference>
<evidence type="ECO:0000256" key="5">
    <source>
        <dbReference type="ARBA" id="ARBA00022729"/>
    </source>
</evidence>
<comment type="similarity">
    <text evidence="2">Belongs to the Toll-like receptor family.</text>
</comment>
<comment type="subcellular location">
    <subcellularLocation>
        <location evidence="1">Membrane</location>
        <topology evidence="1">Single-pass membrane protein</topology>
    </subcellularLocation>
</comment>
<evidence type="ECO:0000313" key="13">
    <source>
        <dbReference type="EMBL" id="KAH3693795.1"/>
    </source>
</evidence>
<accession>A0A9D3Y8J0</accession>
<reference evidence="13" key="2">
    <citation type="submission" date="2020-11" db="EMBL/GenBank/DDBJ databases">
        <authorList>
            <person name="McCartney M.A."/>
            <person name="Auch B."/>
            <person name="Kono T."/>
            <person name="Mallez S."/>
            <person name="Becker A."/>
            <person name="Gohl D.M."/>
            <person name="Silverstein K.A.T."/>
            <person name="Koren S."/>
            <person name="Bechman K.B."/>
            <person name="Herman A."/>
            <person name="Abrahante J.E."/>
            <person name="Garbe J."/>
        </authorList>
    </citation>
    <scope>NUCLEOTIDE SEQUENCE</scope>
    <source>
        <strain evidence="13">Duluth1</strain>
        <tissue evidence="13">Whole animal</tissue>
    </source>
</reference>
<organism evidence="13 14">
    <name type="scientific">Dreissena polymorpha</name>
    <name type="common">Zebra mussel</name>
    <name type="synonym">Mytilus polymorpha</name>
    <dbReference type="NCBI Taxonomy" id="45954"/>
    <lineage>
        <taxon>Eukaryota</taxon>
        <taxon>Metazoa</taxon>
        <taxon>Spiralia</taxon>
        <taxon>Lophotrochozoa</taxon>
        <taxon>Mollusca</taxon>
        <taxon>Bivalvia</taxon>
        <taxon>Autobranchia</taxon>
        <taxon>Heteroconchia</taxon>
        <taxon>Euheterodonta</taxon>
        <taxon>Imparidentia</taxon>
        <taxon>Neoheterodontei</taxon>
        <taxon>Myida</taxon>
        <taxon>Dreissenoidea</taxon>
        <taxon>Dreissenidae</taxon>
        <taxon>Dreissena</taxon>
    </lineage>
</organism>
<dbReference type="PROSITE" id="PS51450">
    <property type="entry name" value="LRR"/>
    <property type="match status" value="2"/>
</dbReference>
<dbReference type="PROSITE" id="PS50104">
    <property type="entry name" value="TIR"/>
    <property type="match status" value="1"/>
</dbReference>
<dbReference type="PRINTS" id="PR00019">
    <property type="entry name" value="LEURICHRPT"/>
</dbReference>
<name>A0A9D3Y8J0_DREPO</name>
<dbReference type="InterPro" id="IPR032675">
    <property type="entry name" value="LRR_dom_sf"/>
</dbReference>
<keyword evidence="7 11" id="KW-1133">Transmembrane helix</keyword>
<dbReference type="Proteomes" id="UP000828390">
    <property type="component" value="Unassembled WGS sequence"/>
</dbReference>
<dbReference type="GO" id="GO:0038023">
    <property type="term" value="F:signaling receptor activity"/>
    <property type="evidence" value="ECO:0007669"/>
    <property type="project" value="TreeGrafter"/>
</dbReference>
<dbReference type="SUPFAM" id="SSF52200">
    <property type="entry name" value="Toll/Interleukin receptor TIR domain"/>
    <property type="match status" value="1"/>
</dbReference>
<evidence type="ECO:0000256" key="10">
    <source>
        <dbReference type="ARBA" id="ARBA00023180"/>
    </source>
</evidence>
<keyword evidence="9" id="KW-0675">Receptor</keyword>
<dbReference type="PANTHER" id="PTHR24365">
    <property type="entry name" value="TOLL-LIKE RECEPTOR"/>
    <property type="match status" value="1"/>
</dbReference>
<evidence type="ECO:0000313" key="14">
    <source>
        <dbReference type="Proteomes" id="UP000828390"/>
    </source>
</evidence>
<evidence type="ECO:0000256" key="9">
    <source>
        <dbReference type="ARBA" id="ARBA00023170"/>
    </source>
</evidence>
<evidence type="ECO:0000256" key="11">
    <source>
        <dbReference type="SAM" id="Phobius"/>
    </source>
</evidence>
<evidence type="ECO:0000259" key="12">
    <source>
        <dbReference type="PROSITE" id="PS50104"/>
    </source>
</evidence>
<dbReference type="Pfam" id="PF01582">
    <property type="entry name" value="TIR"/>
    <property type="match status" value="1"/>
</dbReference>
<keyword evidence="8 11" id="KW-0472">Membrane</keyword>
<dbReference type="PANTHER" id="PTHR24365:SF541">
    <property type="entry name" value="PROTEIN TOLL-RELATED"/>
    <property type="match status" value="1"/>
</dbReference>
<dbReference type="SUPFAM" id="SSF52058">
    <property type="entry name" value="L domain-like"/>
    <property type="match status" value="1"/>
</dbReference>
<protein>
    <recommendedName>
        <fullName evidence="12">TIR domain-containing protein</fullName>
    </recommendedName>
</protein>
<keyword evidence="4 11" id="KW-0812">Transmembrane</keyword>
<keyword evidence="6" id="KW-0677">Repeat</keyword>
<gene>
    <name evidence="13" type="ORF">DPMN_081233</name>
</gene>
<dbReference type="InterPro" id="IPR000157">
    <property type="entry name" value="TIR_dom"/>
</dbReference>
<dbReference type="EMBL" id="JAIWYP010000016">
    <property type="protein sequence ID" value="KAH3693795.1"/>
    <property type="molecule type" value="Genomic_DNA"/>
</dbReference>
<evidence type="ECO:0000256" key="3">
    <source>
        <dbReference type="ARBA" id="ARBA00022614"/>
    </source>
</evidence>
<dbReference type="GO" id="GO:0005886">
    <property type="term" value="C:plasma membrane"/>
    <property type="evidence" value="ECO:0007669"/>
    <property type="project" value="TreeGrafter"/>
</dbReference>
<keyword evidence="14" id="KW-1185">Reference proteome</keyword>
<dbReference type="SMART" id="SM00255">
    <property type="entry name" value="TIR"/>
    <property type="match status" value="1"/>
</dbReference>
<dbReference type="SMART" id="SM00364">
    <property type="entry name" value="LRR_BAC"/>
    <property type="match status" value="4"/>
</dbReference>
<evidence type="ECO:0000256" key="8">
    <source>
        <dbReference type="ARBA" id="ARBA00023136"/>
    </source>
</evidence>
<reference evidence="13" key="1">
    <citation type="journal article" date="2019" name="bioRxiv">
        <title>The Genome of the Zebra Mussel, Dreissena polymorpha: A Resource for Invasive Species Research.</title>
        <authorList>
            <person name="McCartney M.A."/>
            <person name="Auch B."/>
            <person name="Kono T."/>
            <person name="Mallez S."/>
            <person name="Zhang Y."/>
            <person name="Obille A."/>
            <person name="Becker A."/>
            <person name="Abrahante J.E."/>
            <person name="Garbe J."/>
            <person name="Badalamenti J.P."/>
            <person name="Herman A."/>
            <person name="Mangelson H."/>
            <person name="Liachko I."/>
            <person name="Sullivan S."/>
            <person name="Sone E.D."/>
            <person name="Koren S."/>
            <person name="Silverstein K.A.T."/>
            <person name="Beckman K.B."/>
            <person name="Gohl D.M."/>
        </authorList>
    </citation>
    <scope>NUCLEOTIDE SEQUENCE</scope>
    <source>
        <strain evidence="13">Duluth1</strain>
        <tissue evidence="13">Whole animal</tissue>
    </source>
</reference>
<dbReference type="InterPro" id="IPR003591">
    <property type="entry name" value="Leu-rich_rpt_typical-subtyp"/>
</dbReference>
<dbReference type="Gene3D" id="3.80.10.10">
    <property type="entry name" value="Ribonuclease Inhibitor"/>
    <property type="match status" value="2"/>
</dbReference>
<feature type="transmembrane region" description="Helical" evidence="11">
    <location>
        <begin position="321"/>
        <end position="340"/>
    </location>
</feature>
<keyword evidence="5" id="KW-0732">Signal</keyword>
<evidence type="ECO:0000256" key="6">
    <source>
        <dbReference type="ARBA" id="ARBA00022737"/>
    </source>
</evidence>
<feature type="domain" description="TIR" evidence="12">
    <location>
        <begin position="374"/>
        <end position="511"/>
    </location>
</feature>
<dbReference type="InterPro" id="IPR035897">
    <property type="entry name" value="Toll_tir_struct_dom_sf"/>
</dbReference>
<dbReference type="Pfam" id="PF13855">
    <property type="entry name" value="LRR_8"/>
    <property type="match status" value="1"/>
</dbReference>
<dbReference type="Pfam" id="PF00560">
    <property type="entry name" value="LRR_1"/>
    <property type="match status" value="1"/>
</dbReference>
<evidence type="ECO:0000256" key="1">
    <source>
        <dbReference type="ARBA" id="ARBA00004167"/>
    </source>
</evidence>
<keyword evidence="3" id="KW-0433">Leucine-rich repeat</keyword>
<dbReference type="SMART" id="SM00369">
    <property type="entry name" value="LRR_TYP"/>
    <property type="match status" value="7"/>
</dbReference>
<dbReference type="GO" id="GO:0007165">
    <property type="term" value="P:signal transduction"/>
    <property type="evidence" value="ECO:0007669"/>
    <property type="project" value="InterPro"/>
</dbReference>
<dbReference type="AlphaFoldDB" id="A0A9D3Y8J0"/>
<proteinExistence type="inferred from homology"/>
<dbReference type="Gene3D" id="3.40.50.10140">
    <property type="entry name" value="Toll/interleukin-1 receptor homology (TIR) domain"/>
    <property type="match status" value="1"/>
</dbReference>